<keyword evidence="5" id="KW-0631">Potassium channel</keyword>
<feature type="transmembrane region" description="Helical" evidence="13">
    <location>
        <begin position="145"/>
        <end position="166"/>
    </location>
</feature>
<evidence type="ECO:0000256" key="4">
    <source>
        <dbReference type="ARBA" id="ARBA00022692"/>
    </source>
</evidence>
<keyword evidence="11" id="KW-0407">Ion channel</keyword>
<keyword evidence="7" id="KW-0630">Potassium</keyword>
<dbReference type="InterPro" id="IPR028325">
    <property type="entry name" value="VG_K_chnl"/>
</dbReference>
<evidence type="ECO:0000256" key="6">
    <source>
        <dbReference type="ARBA" id="ARBA00022882"/>
    </source>
</evidence>
<keyword evidence="6" id="KW-0851">Voltage-gated channel</keyword>
<evidence type="ECO:0000256" key="12">
    <source>
        <dbReference type="SAM" id="MobiDB-lite"/>
    </source>
</evidence>
<comment type="subcellular location">
    <subcellularLocation>
        <location evidence="1">Membrane</location>
        <topology evidence="1">Multi-pass membrane protein</topology>
    </subcellularLocation>
</comment>
<dbReference type="SUPFAM" id="SSF81324">
    <property type="entry name" value="Voltage-gated potassium channels"/>
    <property type="match status" value="1"/>
</dbReference>
<evidence type="ECO:0000256" key="10">
    <source>
        <dbReference type="ARBA" id="ARBA00023136"/>
    </source>
</evidence>
<protein>
    <recommendedName>
        <fullName evidence="14">BTB domain-containing protein</fullName>
    </recommendedName>
</protein>
<keyword evidence="3" id="KW-0633">Potassium transport</keyword>
<feature type="transmembrane region" description="Helical" evidence="13">
    <location>
        <begin position="230"/>
        <end position="248"/>
    </location>
</feature>
<keyword evidence="8 13" id="KW-1133">Transmembrane helix</keyword>
<dbReference type="SUPFAM" id="SSF54695">
    <property type="entry name" value="POZ domain"/>
    <property type="match status" value="1"/>
</dbReference>
<accession>A0ABN8MXG5</accession>
<dbReference type="InterPro" id="IPR005821">
    <property type="entry name" value="Ion_trans_dom"/>
</dbReference>
<organism evidence="15 16">
    <name type="scientific">Porites lobata</name>
    <dbReference type="NCBI Taxonomy" id="104759"/>
    <lineage>
        <taxon>Eukaryota</taxon>
        <taxon>Metazoa</taxon>
        <taxon>Cnidaria</taxon>
        <taxon>Anthozoa</taxon>
        <taxon>Hexacorallia</taxon>
        <taxon>Scleractinia</taxon>
        <taxon>Fungiina</taxon>
        <taxon>Poritidae</taxon>
        <taxon>Porites</taxon>
    </lineage>
</organism>
<keyword evidence="9" id="KW-0406">Ion transport</keyword>
<dbReference type="PANTHER" id="PTHR11537">
    <property type="entry name" value="VOLTAGE-GATED POTASSIUM CHANNEL"/>
    <property type="match status" value="1"/>
</dbReference>
<dbReference type="PRINTS" id="PR01491">
    <property type="entry name" value="KVCHANNEL"/>
</dbReference>
<evidence type="ECO:0000256" key="7">
    <source>
        <dbReference type="ARBA" id="ARBA00022958"/>
    </source>
</evidence>
<evidence type="ECO:0000256" key="1">
    <source>
        <dbReference type="ARBA" id="ARBA00004141"/>
    </source>
</evidence>
<dbReference type="InterPro" id="IPR003131">
    <property type="entry name" value="T1-type_BTB"/>
</dbReference>
<dbReference type="InterPro" id="IPR000210">
    <property type="entry name" value="BTB/POZ_dom"/>
</dbReference>
<keyword evidence="4 13" id="KW-0812">Transmembrane</keyword>
<keyword evidence="10 13" id="KW-0472">Membrane</keyword>
<dbReference type="Pfam" id="PF02214">
    <property type="entry name" value="BTB_2"/>
    <property type="match status" value="1"/>
</dbReference>
<evidence type="ECO:0000256" key="5">
    <source>
        <dbReference type="ARBA" id="ARBA00022826"/>
    </source>
</evidence>
<dbReference type="InterPro" id="IPR011333">
    <property type="entry name" value="SKP1/BTB/POZ_sf"/>
</dbReference>
<evidence type="ECO:0000313" key="15">
    <source>
        <dbReference type="EMBL" id="CAH3034195.1"/>
    </source>
</evidence>
<dbReference type="Gene3D" id="1.20.120.350">
    <property type="entry name" value="Voltage-gated potassium channels. Chain C"/>
    <property type="match status" value="1"/>
</dbReference>
<evidence type="ECO:0000256" key="13">
    <source>
        <dbReference type="SAM" id="Phobius"/>
    </source>
</evidence>
<dbReference type="Gene3D" id="1.10.287.70">
    <property type="match status" value="1"/>
</dbReference>
<dbReference type="InterPro" id="IPR027359">
    <property type="entry name" value="Volt_channel_dom_sf"/>
</dbReference>
<dbReference type="Proteomes" id="UP001159405">
    <property type="component" value="Unassembled WGS sequence"/>
</dbReference>
<evidence type="ECO:0000256" key="3">
    <source>
        <dbReference type="ARBA" id="ARBA00022538"/>
    </source>
</evidence>
<feature type="transmembrane region" description="Helical" evidence="13">
    <location>
        <begin position="294"/>
        <end position="315"/>
    </location>
</feature>
<dbReference type="PANTHER" id="PTHR11537:SF113">
    <property type="entry name" value="POTASSIUM VOLTAGE-GATED CHANNEL PROTEIN SHAKER"/>
    <property type="match status" value="1"/>
</dbReference>
<proteinExistence type="predicted"/>
<dbReference type="Gene3D" id="3.30.710.10">
    <property type="entry name" value="Potassium Channel Kv1.1, Chain A"/>
    <property type="match status" value="1"/>
</dbReference>
<dbReference type="InterPro" id="IPR003972">
    <property type="entry name" value="K_chnl_volt-dep_Kv1"/>
</dbReference>
<sequence length="426" mass="48783">MNSRRDALQPIIYDDRVVINVSGMIFETRQETLSRFPQTLLGSEEKRNKFYVPETHEYFFNRNRPAFEAILYYYQSRGRLKRPADVPMSIFKQEIEFFELGDDVLSDIRLKEGYITLNDGSKECPENKLQRIVWELFDQPDTSTAASCLAIFSVTVIVLAITVSIVETIPSIKSNELNNNETNSTVTEDASTDTHNTWFLLELSFNAWFTIEYLVRLLTSPNKFHFFTSLLNFIDLAAIAPFYIMLLLNKSETNSVAVLRILRVVRVFRIFKLSRYSKSLQIIGYCVLESVRELGLLILCLFFTVIISASLLYYIELGSSETHFISVPATFWFSLQTITTIGYGDMVPHSPFAKLMSAACAIFGALTLALPVLTFVSNFNTLYYKNIMEPKKEIEQNGNIEHETSELSEIETNQSSVMNDITGRRN</sequence>
<feature type="compositionally biased region" description="Polar residues" evidence="12">
    <location>
        <begin position="410"/>
        <end position="419"/>
    </location>
</feature>
<dbReference type="PRINTS" id="PR00169">
    <property type="entry name" value="KCHANNEL"/>
</dbReference>
<evidence type="ECO:0000256" key="2">
    <source>
        <dbReference type="ARBA" id="ARBA00022448"/>
    </source>
</evidence>
<feature type="region of interest" description="Disordered" evidence="12">
    <location>
        <begin position="403"/>
        <end position="426"/>
    </location>
</feature>
<feature type="transmembrane region" description="Helical" evidence="13">
    <location>
        <begin position="355"/>
        <end position="376"/>
    </location>
</feature>
<keyword evidence="16" id="KW-1185">Reference proteome</keyword>
<dbReference type="EMBL" id="CALNXK010000002">
    <property type="protein sequence ID" value="CAH3034195.1"/>
    <property type="molecule type" value="Genomic_DNA"/>
</dbReference>
<dbReference type="PRINTS" id="PR01496">
    <property type="entry name" value="SHAKERCHANEL"/>
</dbReference>
<evidence type="ECO:0000313" key="16">
    <source>
        <dbReference type="Proteomes" id="UP001159405"/>
    </source>
</evidence>
<dbReference type="InterPro" id="IPR003968">
    <property type="entry name" value="K_chnl_volt-dep_Kv"/>
</dbReference>
<name>A0ABN8MXG5_9CNID</name>
<evidence type="ECO:0000259" key="14">
    <source>
        <dbReference type="SMART" id="SM00225"/>
    </source>
</evidence>
<gene>
    <name evidence="15" type="ORF">PLOB_00016316</name>
</gene>
<feature type="domain" description="BTB" evidence="14">
    <location>
        <begin position="15"/>
        <end position="115"/>
    </location>
</feature>
<evidence type="ECO:0000256" key="8">
    <source>
        <dbReference type="ARBA" id="ARBA00022989"/>
    </source>
</evidence>
<evidence type="ECO:0000256" key="9">
    <source>
        <dbReference type="ARBA" id="ARBA00023065"/>
    </source>
</evidence>
<dbReference type="SMART" id="SM00225">
    <property type="entry name" value="BTB"/>
    <property type="match status" value="1"/>
</dbReference>
<dbReference type="Pfam" id="PF00520">
    <property type="entry name" value="Ion_trans"/>
    <property type="match status" value="1"/>
</dbReference>
<keyword evidence="2" id="KW-0813">Transport</keyword>
<comment type="caution">
    <text evidence="15">The sequence shown here is derived from an EMBL/GenBank/DDBJ whole genome shotgun (WGS) entry which is preliminary data.</text>
</comment>
<evidence type="ECO:0000256" key="11">
    <source>
        <dbReference type="ARBA" id="ARBA00023303"/>
    </source>
</evidence>
<reference evidence="15 16" key="1">
    <citation type="submission" date="2022-05" db="EMBL/GenBank/DDBJ databases">
        <authorList>
            <consortium name="Genoscope - CEA"/>
            <person name="William W."/>
        </authorList>
    </citation>
    <scope>NUCLEOTIDE SEQUENCE [LARGE SCALE GENOMIC DNA]</scope>
</reference>